<evidence type="ECO:0000313" key="2">
    <source>
        <dbReference type="Proteomes" id="UP000282876"/>
    </source>
</evidence>
<sequence length="402" mass="48837">MLKCILYLIKVFSTETVEQKHILKYHNDLEIQSALNYIKSFKKVGFNTFNNKAIYYRYSRKYLSLITDLKENKEASPSKVVLLCILNLIFKINYRADLTIRHIYDEKDKFISLCTGLDNKTKKNKQPEKLTQFLLPYLLDENFFKKKILKVERKYKNKHNKTGVKLEIRYFNKFLKRLNKLNEEFYNLKPRNYLKRFFLLKEQTQVNGNPNFATEIEMLKENYDFNLMDKFLGSYQSLIDLLVSHCDFDTNRKFIHHISSNMLLKYKSLILILFQHKNDVFTNKFLPKYKIVNLYNLYFDLHYSNYILAIKIARERSRKLFVLYRLFLMYKNMKENTFQLLDPLFDYRSFICSDSYRRLDIKCKNKNTPKTKKKVFGLVYFLKIRRFYMELKNRNFTKKTQA</sequence>
<dbReference type="EMBL" id="RCSS01000627">
    <property type="protein sequence ID" value="RVD91154.1"/>
    <property type="molecule type" value="Genomic_DNA"/>
</dbReference>
<reference evidence="1 2" key="1">
    <citation type="submission" date="2018-10" db="EMBL/GenBank/DDBJ databases">
        <title>Draft genome sequence of the microsporidian Tubulinosema ratisbonensis.</title>
        <authorList>
            <person name="Polonais V."/>
            <person name="Peyretaillade E."/>
            <person name="Niehus S."/>
            <person name="Wawrzyniak I."/>
            <person name="Franchet A."/>
            <person name="Gaspin C."/>
            <person name="Reichstadt M."/>
            <person name="Belser C."/>
            <person name="Labadie K."/>
            <person name="Delbac F."/>
            <person name="Ferrandon D."/>
        </authorList>
    </citation>
    <scope>NUCLEOTIDE SEQUENCE [LARGE SCALE GENOMIC DNA]</scope>
    <source>
        <strain evidence="1 2">Franzen</strain>
    </source>
</reference>
<protein>
    <submittedName>
        <fullName evidence="1">Uncharacterized protein</fullName>
    </submittedName>
</protein>
<proteinExistence type="predicted"/>
<keyword evidence="2" id="KW-1185">Reference proteome</keyword>
<comment type="caution">
    <text evidence="1">The sequence shown here is derived from an EMBL/GenBank/DDBJ whole genome shotgun (WGS) entry which is preliminary data.</text>
</comment>
<gene>
    <name evidence="1" type="ORF">TUBRATIS_24050</name>
</gene>
<dbReference type="Proteomes" id="UP000282876">
    <property type="component" value="Unassembled WGS sequence"/>
</dbReference>
<evidence type="ECO:0000313" key="1">
    <source>
        <dbReference type="EMBL" id="RVD91154.1"/>
    </source>
</evidence>
<organism evidence="1 2">
    <name type="scientific">Tubulinosema ratisbonensis</name>
    <dbReference type="NCBI Taxonomy" id="291195"/>
    <lineage>
        <taxon>Eukaryota</taxon>
        <taxon>Fungi</taxon>
        <taxon>Fungi incertae sedis</taxon>
        <taxon>Microsporidia</taxon>
        <taxon>Tubulinosematoidea</taxon>
        <taxon>Tubulinosematidae</taxon>
        <taxon>Tubulinosema</taxon>
    </lineage>
</organism>
<name>A0A437AJ34_9MICR</name>
<accession>A0A437AJ34</accession>
<dbReference type="VEuPathDB" id="MicrosporidiaDB:TUBRATIS_24050"/>
<dbReference type="AlphaFoldDB" id="A0A437AJ34"/>